<evidence type="ECO:0000256" key="9">
    <source>
        <dbReference type="ARBA" id="ARBA00029871"/>
    </source>
</evidence>
<dbReference type="Pfam" id="PF21710">
    <property type="entry name" value="Spt6_S1"/>
    <property type="match status" value="1"/>
</dbReference>
<keyword evidence="6 11" id="KW-0727">SH2 domain</keyword>
<dbReference type="GO" id="GO:0034728">
    <property type="term" value="P:nucleosome organization"/>
    <property type="evidence" value="ECO:0007669"/>
    <property type="project" value="TreeGrafter"/>
</dbReference>
<evidence type="ECO:0000256" key="2">
    <source>
        <dbReference type="ARBA" id="ARBA00004286"/>
    </source>
</evidence>
<dbReference type="Pfam" id="PF14635">
    <property type="entry name" value="HHH_7"/>
    <property type="match status" value="1"/>
</dbReference>
<organism evidence="15 16">
    <name type="scientific">Coemansia thaxteri</name>
    <dbReference type="NCBI Taxonomy" id="2663907"/>
    <lineage>
        <taxon>Eukaryota</taxon>
        <taxon>Fungi</taxon>
        <taxon>Fungi incertae sedis</taxon>
        <taxon>Zoopagomycota</taxon>
        <taxon>Kickxellomycotina</taxon>
        <taxon>Kickxellomycetes</taxon>
        <taxon>Kickxellales</taxon>
        <taxon>Kickxellaceae</taxon>
        <taxon>Coemansia</taxon>
    </lineage>
</organism>
<gene>
    <name evidence="15" type="primary">SPT6</name>
    <name evidence="15" type="ORF">H4R26_001594</name>
</gene>
<dbReference type="InterPro" id="IPR049540">
    <property type="entry name" value="Spt6-like_S1"/>
</dbReference>
<feature type="compositionally biased region" description="Basic and acidic residues" evidence="12">
    <location>
        <begin position="204"/>
        <end position="236"/>
    </location>
</feature>
<proteinExistence type="inferred from homology"/>
<dbReference type="CDD" id="cd09918">
    <property type="entry name" value="SH2_Nterm_SPT6_like"/>
    <property type="match status" value="1"/>
</dbReference>
<keyword evidence="16" id="KW-1185">Reference proteome</keyword>
<dbReference type="InterPro" id="IPR003029">
    <property type="entry name" value="S1_domain"/>
</dbReference>
<keyword evidence="15" id="KW-0648">Protein biosynthesis</keyword>
<dbReference type="InterPro" id="IPR028088">
    <property type="entry name" value="Spt6_HTH_DNA-bd_dom"/>
</dbReference>
<dbReference type="GO" id="GO:0042393">
    <property type="term" value="F:histone binding"/>
    <property type="evidence" value="ECO:0007669"/>
    <property type="project" value="TreeGrafter"/>
</dbReference>
<dbReference type="InterPro" id="IPR017072">
    <property type="entry name" value="TF_Spt6"/>
</dbReference>
<dbReference type="Proteomes" id="UP001150907">
    <property type="component" value="Unassembled WGS sequence"/>
</dbReference>
<feature type="domain" description="S1 motif" evidence="14">
    <location>
        <begin position="1194"/>
        <end position="1263"/>
    </location>
</feature>
<dbReference type="Pfam" id="PF14632">
    <property type="entry name" value="SPT6_acidic"/>
    <property type="match status" value="1"/>
</dbReference>
<evidence type="ECO:0000256" key="10">
    <source>
        <dbReference type="ARBA" id="ARBA00093389"/>
    </source>
</evidence>
<evidence type="ECO:0000259" key="13">
    <source>
        <dbReference type="PROSITE" id="PS50001"/>
    </source>
</evidence>
<evidence type="ECO:0000256" key="5">
    <source>
        <dbReference type="ARBA" id="ARBA00022454"/>
    </source>
</evidence>
<feature type="compositionally biased region" description="Gly residues" evidence="12">
    <location>
        <begin position="161"/>
        <end position="170"/>
    </location>
</feature>
<keyword evidence="7" id="KW-0804">Transcription</keyword>
<dbReference type="GO" id="GO:0140673">
    <property type="term" value="P:transcription elongation-coupled chromatin remodeling"/>
    <property type="evidence" value="ECO:0007669"/>
    <property type="project" value="InterPro"/>
</dbReference>
<dbReference type="OrthoDB" id="995477at2759"/>
<evidence type="ECO:0000313" key="16">
    <source>
        <dbReference type="Proteomes" id="UP001150907"/>
    </source>
</evidence>
<dbReference type="InterPro" id="IPR000980">
    <property type="entry name" value="SH2"/>
</dbReference>
<accession>A0A9W8BKG1</accession>
<feature type="compositionally biased region" description="Basic residues" evidence="12">
    <location>
        <begin position="130"/>
        <end position="139"/>
    </location>
</feature>
<feature type="compositionally biased region" description="Acidic residues" evidence="12">
    <location>
        <begin position="99"/>
        <end position="108"/>
    </location>
</feature>
<dbReference type="InterPro" id="IPR028231">
    <property type="entry name" value="Spt6_YqgF"/>
</dbReference>
<feature type="region of interest" description="Disordered" evidence="12">
    <location>
        <begin position="1552"/>
        <end position="1627"/>
    </location>
</feature>
<dbReference type="CDD" id="cd00164">
    <property type="entry name" value="S1_like"/>
    <property type="match status" value="1"/>
</dbReference>
<evidence type="ECO:0000256" key="6">
    <source>
        <dbReference type="ARBA" id="ARBA00022999"/>
    </source>
</evidence>
<dbReference type="Gene3D" id="2.40.50.140">
    <property type="entry name" value="Nucleic acid-binding proteins"/>
    <property type="match status" value="1"/>
</dbReference>
<comment type="caution">
    <text evidence="15">The sequence shown here is derived from an EMBL/GenBank/DDBJ whole genome shotgun (WGS) entry which is preliminary data.</text>
</comment>
<protein>
    <recommendedName>
        <fullName evidence="4">Transcription elongation factor SPT6</fullName>
    </recommendedName>
    <alternativeName>
        <fullName evidence="9">Chromatin elongation factor SPT6</fullName>
    </alternativeName>
</protein>
<dbReference type="Gene3D" id="3.30.505.10">
    <property type="entry name" value="SH2 domain"/>
    <property type="match status" value="2"/>
</dbReference>
<dbReference type="Gene3D" id="1.10.150.850">
    <property type="entry name" value="Spt6, helix-hairpin-helix domain"/>
    <property type="match status" value="1"/>
</dbReference>
<keyword evidence="5" id="KW-0158">Chromosome</keyword>
<dbReference type="GO" id="GO:0003746">
    <property type="term" value="F:translation elongation factor activity"/>
    <property type="evidence" value="ECO:0007669"/>
    <property type="project" value="UniProtKB-KW"/>
</dbReference>
<dbReference type="InterPro" id="IPR023319">
    <property type="entry name" value="Tex-like_HTH_dom_sf"/>
</dbReference>
<dbReference type="SUPFAM" id="SSF158832">
    <property type="entry name" value="Tex N-terminal region-like"/>
    <property type="match status" value="1"/>
</dbReference>
<keyword evidence="8" id="KW-0539">Nucleus</keyword>
<dbReference type="InterPro" id="IPR010994">
    <property type="entry name" value="RuvA_2-like"/>
</dbReference>
<sequence>MSDIDSYERRARRSSGRGGSYDDEEEDEGSDSYDTRRRHYDDDEDEDEDDEDDNDDELRREGFLVDDDDVEEEGADSRRKRRRKKKRRHASHDPARDNDSDELDEEDLALVAENTNQDVAFSAAPGTGSKFKRLKRGRARQADDDDELRAELDDLMDTGEDGGGGQSGGEGGERGRRRAGYEDDLGLFGNEEDDDSDISANDYRVSRRMDRGRSDGARRRGAEREDHAAGGRHDSSGNEAADDPLGPAGRGREAEAGAAPAGGGGVANYMFDSLEAIDDDTWMELQDIFGDGEEYAFAMEAAAGEADAGRERTLADVFEPAELEAKMMTQRDDDIRATDIPERIQARATGGEWLRALSEEEVHEATTWIIGRLRQARARHEGAGLFAQVADFMSDKFLMGVIGVLTHMAHDFFEVPYIAQHCREQFVTPVAAGGGDGGGDGDGATHEWLGVDDLWSLHDHEQQFRGFLASRRAVKNMLRRAGEGAGEGAGIAHADEAYASEFVAAANCVEDIGDVADWLQLHCGAAIRSGNQHRRARGAGVLEAARASGADGIVARMGITARQVGENISSPGRHFVEDLGSAVAPLDVARELVGRGHFATPDRALAAGVATFAQLLAADPHMRRHVRAYCDAHACVVVRPTARGLREITHEDHAAFAFKFLTQKPVAAFAGSPQFIALDKAVRGGLLRMAFSLTGECKFDARDAAADAAVFAQDRERSARVLARQIEPHMRSYAVHDAADAWNRVRCDALLAAIRDHVLPLVWRETAQRLLQRASDFVADACRRALQRRVDVQPVVAPRTGPADAPRVLVVAGGGFDASSRGALRAVYVDEHGRYREHFSADSMRRQAGAMAGDGDGVEPLLELLAREPVDVVAVAGMSLQTRRLYEDVKALVDGHCAQAAADIVVTYACDEPARLWWDCDAARAELPDLRKEERYCVSVARTLQSPVAEYAALGPALLKLRLHPAQRDVDQPALLAVIERALINVVAKTGVDVNDLAAHPHKQPLLQYVSGLGPRKAHAILSKIGPDPDRMLESRNDLITRRLCTRYVFVNCASFLRIRPAVLDLLDSTRIHPQDYILAYKMALDALDIEEDVADDGGRRGGAARKKADGPSRYVAEVMRKAPEKLDELDLEGYAQELRRKDLHKLETLKFIKHEMQHPNDDPRERFEQPSDKQVLEMLTGEVLGETLKEDGTSLVSGTIVRVQPRFAIARLDSGLEGFIGVANVTDYRIEEASDELSVGQSIVAVVKRVDLEKMSLDLTMRPSDIEDACKRAQKVTPDSDAVDKYFDLDAEAVLRERANALKLKAATRTRVIPHPLFKPLNSREAELYLASRPRGDCVIRPSSRGPNHIAITWKVAEGLFQHIDVQERDKPNESALGATFLVGESAFSDLDELVAFHVDPIARKLEEVKLSPKFYDPETDPLYAAQPVATILGANDFSDDYKKRRQDLWESRTVQHLDTLAQSTGRGSYCISLSLSKPGSLVLAFKPTPKYHGIMKWTARVEPSEFKLGDRGRYPDLNGLINGFKRMQTSSTSAAATAAAVAAARDSRPSAAAYDSSRSSHRHQPGADSSGSRWGDAGRDSRNRDQPPPTRSNAWGEYQQQQPAASSSSQRHSSGTAAGSSRWGY</sequence>
<dbReference type="EMBL" id="JANBQF010000074">
    <property type="protein sequence ID" value="KAJ2006053.1"/>
    <property type="molecule type" value="Genomic_DNA"/>
</dbReference>
<keyword evidence="15" id="KW-0251">Elongation factor</keyword>
<feature type="compositionally biased region" description="Acidic residues" evidence="12">
    <location>
        <begin position="182"/>
        <end position="197"/>
    </location>
</feature>
<feature type="compositionally biased region" description="Acidic residues" evidence="12">
    <location>
        <begin position="42"/>
        <end position="56"/>
    </location>
</feature>
<dbReference type="SUPFAM" id="SSF47781">
    <property type="entry name" value="RuvA domain 2-like"/>
    <property type="match status" value="1"/>
</dbReference>
<evidence type="ECO:0000313" key="15">
    <source>
        <dbReference type="EMBL" id="KAJ2006053.1"/>
    </source>
</evidence>
<feature type="compositionally biased region" description="Acidic residues" evidence="12">
    <location>
        <begin position="143"/>
        <end position="160"/>
    </location>
</feature>
<dbReference type="InterPro" id="IPR012337">
    <property type="entry name" value="RNaseH-like_sf"/>
</dbReference>
<dbReference type="GO" id="GO:0008023">
    <property type="term" value="C:transcription elongation factor complex"/>
    <property type="evidence" value="ECO:0007669"/>
    <property type="project" value="TreeGrafter"/>
</dbReference>
<feature type="region of interest" description="Disordered" evidence="12">
    <location>
        <begin position="1"/>
        <end position="262"/>
    </location>
</feature>
<dbReference type="InterPro" id="IPR036860">
    <property type="entry name" value="SH2_dom_sf"/>
</dbReference>
<comment type="function">
    <text evidence="10">Histone H3-H4 chaperone that plays a role in maintenance of chromatin structure during RNA polymerase II transcription elongation thereby repressing transcription initiation from cryptic promoters. Mediates the reassembly of nucleosomes onto the promoters of at least a selected set of genes during repression; the nucleosome reassembly is essential for transcriptional repression. Essential for viability.</text>
</comment>
<dbReference type="PROSITE" id="PS50126">
    <property type="entry name" value="S1"/>
    <property type="match status" value="1"/>
</dbReference>
<comment type="subcellular location">
    <subcellularLocation>
        <location evidence="2">Chromosome</location>
    </subcellularLocation>
    <subcellularLocation>
        <location evidence="1">Nucleus</location>
    </subcellularLocation>
</comment>
<comment type="similarity">
    <text evidence="3">Belongs to the SPT6 family.</text>
</comment>
<evidence type="ECO:0000256" key="12">
    <source>
        <dbReference type="SAM" id="MobiDB-lite"/>
    </source>
</evidence>
<dbReference type="SUPFAM" id="SSF53098">
    <property type="entry name" value="Ribonuclease H-like"/>
    <property type="match status" value="1"/>
</dbReference>
<feature type="compositionally biased region" description="Acidic residues" evidence="12">
    <location>
        <begin position="64"/>
        <end position="74"/>
    </location>
</feature>
<dbReference type="Gene3D" id="1.10.10.2740">
    <property type="entry name" value="Spt6, Death-like domain"/>
    <property type="match status" value="1"/>
</dbReference>
<reference evidence="15" key="1">
    <citation type="submission" date="2022-07" db="EMBL/GenBank/DDBJ databases">
        <title>Phylogenomic reconstructions and comparative analyses of Kickxellomycotina fungi.</title>
        <authorList>
            <person name="Reynolds N.K."/>
            <person name="Stajich J.E."/>
            <person name="Barry K."/>
            <person name="Grigoriev I.V."/>
            <person name="Crous P."/>
            <person name="Smith M.E."/>
        </authorList>
    </citation>
    <scope>NUCLEOTIDE SEQUENCE</scope>
    <source>
        <strain evidence="15">IMI 214461</strain>
    </source>
</reference>
<evidence type="ECO:0000256" key="8">
    <source>
        <dbReference type="ARBA" id="ARBA00023242"/>
    </source>
</evidence>
<dbReference type="SUPFAM" id="SSF50249">
    <property type="entry name" value="Nucleic acid-binding proteins"/>
    <property type="match status" value="1"/>
</dbReference>
<evidence type="ECO:0000256" key="3">
    <source>
        <dbReference type="ARBA" id="ARBA00009253"/>
    </source>
</evidence>
<dbReference type="FunFam" id="1.10.10.2740:FF:000002">
    <property type="entry name" value="Transcription elongation factor Spt6"/>
    <property type="match status" value="1"/>
</dbReference>
<dbReference type="GO" id="GO:0003677">
    <property type="term" value="F:DNA binding"/>
    <property type="evidence" value="ECO:0007669"/>
    <property type="project" value="InterPro"/>
</dbReference>
<dbReference type="InterPro" id="IPR012340">
    <property type="entry name" value="NA-bd_OB-fold"/>
</dbReference>
<dbReference type="Gene3D" id="1.10.10.650">
    <property type="entry name" value="RuvA domain 2-like"/>
    <property type="match status" value="1"/>
</dbReference>
<dbReference type="Gene3D" id="3.30.420.140">
    <property type="entry name" value="YqgF/RNase H-like domain"/>
    <property type="match status" value="1"/>
</dbReference>
<dbReference type="InterPro" id="IPR035420">
    <property type="entry name" value="Spt6_SH2"/>
</dbReference>
<dbReference type="PROSITE" id="PS50001">
    <property type="entry name" value="SH2"/>
    <property type="match status" value="1"/>
</dbReference>
<evidence type="ECO:0000259" key="14">
    <source>
        <dbReference type="PROSITE" id="PS50126"/>
    </source>
</evidence>
<evidence type="ECO:0000256" key="11">
    <source>
        <dbReference type="PROSITE-ProRule" id="PRU00191"/>
    </source>
</evidence>
<dbReference type="GO" id="GO:0031491">
    <property type="term" value="F:nucleosome binding"/>
    <property type="evidence" value="ECO:0007669"/>
    <property type="project" value="TreeGrafter"/>
</dbReference>
<dbReference type="InterPro" id="IPR023323">
    <property type="entry name" value="Tex-like_dom_sf"/>
</dbReference>
<dbReference type="PANTHER" id="PTHR10145">
    <property type="entry name" value="TRANSCRIPTION ELONGATION FACTOR SPT6"/>
    <property type="match status" value="1"/>
</dbReference>
<feature type="compositionally biased region" description="Low complexity" evidence="12">
    <location>
        <begin position="1601"/>
        <end position="1620"/>
    </location>
</feature>
<dbReference type="SMART" id="SM00252">
    <property type="entry name" value="SH2"/>
    <property type="match status" value="1"/>
</dbReference>
<dbReference type="InterPro" id="IPR028083">
    <property type="entry name" value="Spt6_acidic_N_dom"/>
</dbReference>
<dbReference type="Pfam" id="PF14641">
    <property type="entry name" value="HTH_44"/>
    <property type="match status" value="1"/>
</dbReference>
<dbReference type="Gene3D" id="1.10.3500.10">
    <property type="entry name" value="Tex N-terminal region-like"/>
    <property type="match status" value="1"/>
</dbReference>
<evidence type="ECO:0000256" key="7">
    <source>
        <dbReference type="ARBA" id="ARBA00023163"/>
    </source>
</evidence>
<dbReference type="InterPro" id="IPR032706">
    <property type="entry name" value="Spt6_HHH"/>
</dbReference>
<feature type="compositionally biased region" description="Basic residues" evidence="12">
    <location>
        <begin position="78"/>
        <end position="90"/>
    </location>
</feature>
<feature type="compositionally biased region" description="Acidic residues" evidence="12">
    <location>
        <begin position="21"/>
        <end position="31"/>
    </location>
</feature>
<evidence type="ECO:0000256" key="4">
    <source>
        <dbReference type="ARBA" id="ARBA00020248"/>
    </source>
</evidence>
<evidence type="ECO:0000256" key="1">
    <source>
        <dbReference type="ARBA" id="ARBA00004123"/>
    </source>
</evidence>
<dbReference type="GO" id="GO:0005694">
    <property type="term" value="C:chromosome"/>
    <property type="evidence" value="ECO:0007669"/>
    <property type="project" value="UniProtKB-SubCell"/>
</dbReference>
<dbReference type="InterPro" id="IPR035019">
    <property type="entry name" value="Spt6_SH2_N"/>
</dbReference>
<feature type="compositionally biased region" description="Basic and acidic residues" evidence="12">
    <location>
        <begin position="1578"/>
        <end position="1587"/>
    </location>
</feature>
<dbReference type="Pfam" id="PF14633">
    <property type="entry name" value="SH2_2"/>
    <property type="match status" value="1"/>
</dbReference>
<name>A0A9W8BKG1_9FUNG</name>
<dbReference type="PANTHER" id="PTHR10145:SF6">
    <property type="entry name" value="TRANSCRIPTION ELONGATION FACTOR SPT6"/>
    <property type="match status" value="1"/>
</dbReference>
<dbReference type="InterPro" id="IPR037027">
    <property type="entry name" value="YqgF/RNaseH-like_dom_sf"/>
</dbReference>
<dbReference type="SMART" id="SM00316">
    <property type="entry name" value="S1"/>
    <property type="match status" value="1"/>
</dbReference>
<feature type="domain" description="SH2" evidence="13">
    <location>
        <begin position="1317"/>
        <end position="1420"/>
    </location>
</feature>
<dbReference type="InterPro" id="IPR042066">
    <property type="entry name" value="Spt6_death-like"/>
</dbReference>
<dbReference type="SUPFAM" id="SSF55550">
    <property type="entry name" value="SH2 domain"/>
    <property type="match status" value="1"/>
</dbReference>
<dbReference type="FunFam" id="3.30.505.10:FF:000056">
    <property type="entry name" value="Transcription elongation factor Spt6"/>
    <property type="match status" value="1"/>
</dbReference>
<dbReference type="Pfam" id="PF14639">
    <property type="entry name" value="YqgF"/>
    <property type="match status" value="1"/>
</dbReference>